<evidence type="ECO:0000256" key="1">
    <source>
        <dbReference type="ARBA" id="ARBA00009427"/>
    </source>
</evidence>
<dbReference type="Proteomes" id="UP000298782">
    <property type="component" value="Chromosome"/>
</dbReference>
<evidence type="ECO:0000256" key="7">
    <source>
        <dbReference type="ARBA" id="ARBA00048478"/>
    </source>
</evidence>
<dbReference type="OrthoDB" id="9807434at2"/>
<name>A0A4D6YJQ4_9GAMM</name>
<keyword evidence="11" id="KW-1185">Reference proteome</keyword>
<dbReference type="GO" id="GO:0005737">
    <property type="term" value="C:cytoplasm"/>
    <property type="evidence" value="ECO:0007669"/>
    <property type="project" value="UniProtKB-SubCell"/>
</dbReference>
<accession>A0A4D6YJQ4</accession>
<reference evidence="10 11" key="1">
    <citation type="submission" date="2018-12" db="EMBL/GenBank/DDBJ databases">
        <authorList>
            <person name="Chong R.A."/>
        </authorList>
    </citation>
    <scope>NUCLEOTIDE SEQUENCE [LARGE SCALE GENOMIC DNA]</scope>
    <source>
        <strain evidence="10 11">Tca</strain>
    </source>
</reference>
<dbReference type="HAMAP" id="MF_00238">
    <property type="entry name" value="Cytidyl_kinase_type1"/>
    <property type="match status" value="1"/>
</dbReference>
<dbReference type="NCBIfam" id="TIGR00017">
    <property type="entry name" value="cmk"/>
    <property type="match status" value="1"/>
</dbReference>
<protein>
    <recommendedName>
        <fullName evidence="8">Cytidylate kinase</fullName>
        <shortName evidence="8">CK</shortName>
        <ecNumber evidence="8">2.7.4.25</ecNumber>
    </recommendedName>
    <alternativeName>
        <fullName evidence="8">Cytidine monophosphate kinase</fullName>
        <shortName evidence="8">CMP kinase</shortName>
    </alternativeName>
</protein>
<keyword evidence="5 8" id="KW-0067">ATP-binding</keyword>
<evidence type="ECO:0000256" key="2">
    <source>
        <dbReference type="ARBA" id="ARBA00022679"/>
    </source>
</evidence>
<evidence type="ECO:0000313" key="11">
    <source>
        <dbReference type="Proteomes" id="UP000298782"/>
    </source>
</evidence>
<dbReference type="CDD" id="cd02020">
    <property type="entry name" value="CMPK"/>
    <property type="match status" value="1"/>
</dbReference>
<evidence type="ECO:0000256" key="5">
    <source>
        <dbReference type="ARBA" id="ARBA00022840"/>
    </source>
</evidence>
<dbReference type="Pfam" id="PF02224">
    <property type="entry name" value="Cytidylate_kin"/>
    <property type="match status" value="1"/>
</dbReference>
<dbReference type="GO" id="GO:0005524">
    <property type="term" value="F:ATP binding"/>
    <property type="evidence" value="ECO:0007669"/>
    <property type="project" value="UniProtKB-UniRule"/>
</dbReference>
<dbReference type="SUPFAM" id="SSF52540">
    <property type="entry name" value="P-loop containing nucleoside triphosphate hydrolases"/>
    <property type="match status" value="1"/>
</dbReference>
<comment type="subcellular location">
    <subcellularLocation>
        <location evidence="8">Cytoplasm</location>
    </subcellularLocation>
</comment>
<dbReference type="AlphaFoldDB" id="A0A4D6YJQ4"/>
<evidence type="ECO:0000259" key="9">
    <source>
        <dbReference type="Pfam" id="PF02224"/>
    </source>
</evidence>
<comment type="similarity">
    <text evidence="1 8">Belongs to the cytidylate kinase family. Type 1 subfamily.</text>
</comment>
<evidence type="ECO:0000256" key="6">
    <source>
        <dbReference type="ARBA" id="ARBA00047615"/>
    </source>
</evidence>
<dbReference type="InterPro" id="IPR003136">
    <property type="entry name" value="Cytidylate_kin"/>
</dbReference>
<comment type="catalytic activity">
    <reaction evidence="6 8">
        <text>dCMP + ATP = dCDP + ADP</text>
        <dbReference type="Rhea" id="RHEA:25094"/>
        <dbReference type="ChEBI" id="CHEBI:30616"/>
        <dbReference type="ChEBI" id="CHEBI:57566"/>
        <dbReference type="ChEBI" id="CHEBI:58593"/>
        <dbReference type="ChEBI" id="CHEBI:456216"/>
        <dbReference type="EC" id="2.7.4.25"/>
    </reaction>
</comment>
<organism evidence="10 11">
    <name type="scientific">Buchnera aphidicola</name>
    <name type="common">Thelaxes californica</name>
    <dbReference type="NCBI Taxonomy" id="1315998"/>
    <lineage>
        <taxon>Bacteria</taxon>
        <taxon>Pseudomonadati</taxon>
        <taxon>Pseudomonadota</taxon>
        <taxon>Gammaproteobacteria</taxon>
        <taxon>Enterobacterales</taxon>
        <taxon>Erwiniaceae</taxon>
        <taxon>Buchnera</taxon>
    </lineage>
</organism>
<dbReference type="GO" id="GO:0036430">
    <property type="term" value="F:CMP kinase activity"/>
    <property type="evidence" value="ECO:0007669"/>
    <property type="project" value="RHEA"/>
</dbReference>
<dbReference type="GO" id="GO:0006220">
    <property type="term" value="P:pyrimidine nucleotide metabolic process"/>
    <property type="evidence" value="ECO:0007669"/>
    <property type="project" value="UniProtKB-UniRule"/>
</dbReference>
<evidence type="ECO:0000256" key="3">
    <source>
        <dbReference type="ARBA" id="ARBA00022741"/>
    </source>
</evidence>
<gene>
    <name evidence="8" type="primary">cmk</name>
    <name evidence="10" type="ORF">D9V80_01180</name>
</gene>
<feature type="domain" description="Cytidylate kinase" evidence="9">
    <location>
        <begin position="8"/>
        <end position="220"/>
    </location>
</feature>
<dbReference type="EMBL" id="CP034852">
    <property type="protein sequence ID" value="QCI26771.1"/>
    <property type="molecule type" value="Genomic_DNA"/>
</dbReference>
<dbReference type="EC" id="2.7.4.25" evidence="8"/>
<reference evidence="10 11" key="2">
    <citation type="submission" date="2019-05" db="EMBL/GenBank/DDBJ databases">
        <title>Genome evolution of the obligate endosymbiont Buchnera aphidicola.</title>
        <authorList>
            <person name="Moran N.A."/>
        </authorList>
    </citation>
    <scope>NUCLEOTIDE SEQUENCE [LARGE SCALE GENOMIC DNA]</scope>
    <source>
        <strain evidence="10 11">Tca</strain>
    </source>
</reference>
<keyword evidence="2 8" id="KW-0808">Transferase</keyword>
<dbReference type="Gene3D" id="3.40.50.300">
    <property type="entry name" value="P-loop containing nucleotide triphosphate hydrolases"/>
    <property type="match status" value="1"/>
</dbReference>
<dbReference type="RefSeq" id="WP_158353429.1">
    <property type="nucleotide sequence ID" value="NZ_CP034852.1"/>
</dbReference>
<sequence>MKTLIPVITIDGPCGVGKSVLSKEIAKIFNWYSLDSGILYRIIALITFQFNIPILEEKILSVFSHELFLWCTQHPYNFQKLYEQNVPKIVCEKTISNISSKISVFPKIRKKLLQQQRSFKKQPGLIANGRDMGTIVFPDAHLKIFLEGSLSVRVQRRFNDLHKKGTNVDINDLHKDMYNRDLRDIQRTISPLIPAKDAIIIDSTNMNFENVLKITLKYIKNNVF</sequence>
<comment type="catalytic activity">
    <reaction evidence="7 8">
        <text>CMP + ATP = CDP + ADP</text>
        <dbReference type="Rhea" id="RHEA:11600"/>
        <dbReference type="ChEBI" id="CHEBI:30616"/>
        <dbReference type="ChEBI" id="CHEBI:58069"/>
        <dbReference type="ChEBI" id="CHEBI:60377"/>
        <dbReference type="ChEBI" id="CHEBI:456216"/>
        <dbReference type="EC" id="2.7.4.25"/>
    </reaction>
</comment>
<evidence type="ECO:0000256" key="8">
    <source>
        <dbReference type="HAMAP-Rule" id="MF_00238"/>
    </source>
</evidence>
<keyword evidence="8" id="KW-0963">Cytoplasm</keyword>
<proteinExistence type="inferred from homology"/>
<dbReference type="InterPro" id="IPR011994">
    <property type="entry name" value="Cytidylate_kinase_dom"/>
</dbReference>
<dbReference type="InterPro" id="IPR027417">
    <property type="entry name" value="P-loop_NTPase"/>
</dbReference>
<evidence type="ECO:0000256" key="4">
    <source>
        <dbReference type="ARBA" id="ARBA00022777"/>
    </source>
</evidence>
<feature type="binding site" evidence="8">
    <location>
        <begin position="12"/>
        <end position="20"/>
    </location>
    <ligand>
        <name>ATP</name>
        <dbReference type="ChEBI" id="CHEBI:30616"/>
    </ligand>
</feature>
<keyword evidence="3 8" id="KW-0547">Nucleotide-binding</keyword>
<dbReference type="GO" id="GO:0036431">
    <property type="term" value="F:dCMP kinase activity"/>
    <property type="evidence" value="ECO:0007669"/>
    <property type="project" value="InterPro"/>
</dbReference>
<keyword evidence="4 8" id="KW-0418">Kinase</keyword>
<evidence type="ECO:0000313" key="10">
    <source>
        <dbReference type="EMBL" id="QCI26771.1"/>
    </source>
</evidence>